<dbReference type="Pfam" id="PF18085">
    <property type="entry name" value="Mak_N_cap"/>
    <property type="match status" value="1"/>
</dbReference>
<dbReference type="InterPro" id="IPR040999">
    <property type="entry name" value="Mak_N_cap"/>
</dbReference>
<evidence type="ECO:0000256" key="8">
    <source>
        <dbReference type="ARBA" id="ARBA00022741"/>
    </source>
</evidence>
<name>A0ABW1PE89_9PSEU</name>
<evidence type="ECO:0000313" key="17">
    <source>
        <dbReference type="Proteomes" id="UP001596220"/>
    </source>
</evidence>
<keyword evidence="9" id="KW-0418">Kinase</keyword>
<keyword evidence="8" id="KW-0547">Nucleotide-binding</keyword>
<protein>
    <recommendedName>
        <fullName evidence="5">Maltokinase</fullName>
        <ecNumber evidence="4">2.7.1.175</ecNumber>
    </recommendedName>
    <alternativeName>
        <fullName evidence="13">Maltose-1-phosphate synthase</fullName>
    </alternativeName>
</protein>
<evidence type="ECO:0000256" key="10">
    <source>
        <dbReference type="ARBA" id="ARBA00022840"/>
    </source>
</evidence>
<keyword evidence="12" id="KW-0119">Carbohydrate metabolism</keyword>
<evidence type="ECO:0000256" key="6">
    <source>
        <dbReference type="ARBA" id="ARBA00022600"/>
    </source>
</evidence>
<keyword evidence="17" id="KW-1185">Reference proteome</keyword>
<dbReference type="Gene3D" id="3.90.1200.10">
    <property type="match status" value="1"/>
</dbReference>
<proteinExistence type="inferred from homology"/>
<dbReference type="InterPro" id="IPR011009">
    <property type="entry name" value="Kinase-like_dom_sf"/>
</dbReference>
<keyword evidence="10" id="KW-0067">ATP-binding</keyword>
<dbReference type="EMBL" id="JBHSQO010000048">
    <property type="protein sequence ID" value="MFC6093735.1"/>
    <property type="molecule type" value="Genomic_DNA"/>
</dbReference>
<evidence type="ECO:0000256" key="3">
    <source>
        <dbReference type="ARBA" id="ARBA00011245"/>
    </source>
</evidence>
<evidence type="ECO:0000256" key="12">
    <source>
        <dbReference type="ARBA" id="ARBA00023277"/>
    </source>
</evidence>
<comment type="catalytic activity">
    <reaction evidence="14">
        <text>D-maltose + ATP = alpha-maltose 1-phosphate + ADP + H(+)</text>
        <dbReference type="Rhea" id="RHEA:31915"/>
        <dbReference type="ChEBI" id="CHEBI:15378"/>
        <dbReference type="ChEBI" id="CHEBI:17306"/>
        <dbReference type="ChEBI" id="CHEBI:30616"/>
        <dbReference type="ChEBI" id="CHEBI:63576"/>
        <dbReference type="ChEBI" id="CHEBI:456216"/>
        <dbReference type="EC" id="2.7.1.175"/>
    </reaction>
</comment>
<evidence type="ECO:0000256" key="13">
    <source>
        <dbReference type="ARBA" id="ARBA00031251"/>
    </source>
</evidence>
<sequence length="466" mass="50104">MSRPEGTALRPRLERALAAWLPWQRWFGGKGRPVAGVEVEQLVELVDQRASGGPLGLLAVVAVRFADGGDAERYQVPIGVRTALPDRLAPAVLAGFDGCVVYDATGDAELNAVLLRLIGQRAVRGGVGFTPEPSFAGASKRGLVGRPIGAEQSNTSIVYGDRYILKLYRRVAAGLNPDLEAHRALRRARSRHIAPLLGSIEGEVGGEPATFGMLQAFAANAAEGWAMAMTSVRDLFADTDAAPDAAGADFAAEARRLGGAVAAVHADLARELGTGTADPRSVADDMLAHLEPALVAVPGLAPYADRLRAAFAGVGALRERVPVQRVHGDLHLGQVLRTPATWLLIDFEGEPAAPIAERTEPRSPLRDVAGVLRSLDYAAQHQLRLFHPTPELRRRARRWTAHNREAFTAGYAEAAGGDPAGRLLTAFELEKAVYEAVYETRNRPDWVDIPLRAVRRLLGEEDLDDR</sequence>
<evidence type="ECO:0000256" key="11">
    <source>
        <dbReference type="ARBA" id="ARBA00023056"/>
    </source>
</evidence>
<evidence type="ECO:0000256" key="9">
    <source>
        <dbReference type="ARBA" id="ARBA00022777"/>
    </source>
</evidence>
<comment type="subunit">
    <text evidence="3">Monomer.</text>
</comment>
<evidence type="ECO:0000256" key="5">
    <source>
        <dbReference type="ARBA" id="ARBA00013882"/>
    </source>
</evidence>
<dbReference type="Proteomes" id="UP001596220">
    <property type="component" value="Unassembled WGS sequence"/>
</dbReference>
<gene>
    <name evidence="16" type="ORF">ACFP3R_31070</name>
</gene>
<accession>A0ABW1PE89</accession>
<reference evidence="17" key="1">
    <citation type="journal article" date="2019" name="Int. J. Syst. Evol. Microbiol.">
        <title>The Global Catalogue of Microorganisms (GCM) 10K type strain sequencing project: providing services to taxonomists for standard genome sequencing and annotation.</title>
        <authorList>
            <consortium name="The Broad Institute Genomics Platform"/>
            <consortium name="The Broad Institute Genome Sequencing Center for Infectious Disease"/>
            <person name="Wu L."/>
            <person name="Ma J."/>
        </authorList>
    </citation>
    <scope>NUCLEOTIDE SEQUENCE [LARGE SCALE GENOMIC DNA]</scope>
    <source>
        <strain evidence="17">CGMCC 4.7246</strain>
    </source>
</reference>
<keyword evidence="6" id="KW-0321">Glycogen metabolism</keyword>
<comment type="similarity">
    <text evidence="2">Belongs to the aminoglycoside phosphotransferase family.</text>
</comment>
<feature type="domain" description="Maltokinase N-terminal cap" evidence="15">
    <location>
        <begin position="20"/>
        <end position="107"/>
    </location>
</feature>
<comment type="caution">
    <text evidence="16">The sequence shown here is derived from an EMBL/GenBank/DDBJ whole genome shotgun (WGS) entry which is preliminary data.</text>
</comment>
<evidence type="ECO:0000256" key="7">
    <source>
        <dbReference type="ARBA" id="ARBA00022679"/>
    </source>
</evidence>
<dbReference type="RefSeq" id="WP_380641221.1">
    <property type="nucleotide sequence ID" value="NZ_JBHSQO010000048.1"/>
</dbReference>
<dbReference type="SUPFAM" id="SSF56112">
    <property type="entry name" value="Protein kinase-like (PK-like)"/>
    <property type="match status" value="1"/>
</dbReference>
<evidence type="ECO:0000256" key="4">
    <source>
        <dbReference type="ARBA" id="ARBA00011962"/>
    </source>
</evidence>
<dbReference type="EC" id="2.7.1.175" evidence="4"/>
<keyword evidence="11" id="KW-0320">Glycogen biosynthesis</keyword>
<evidence type="ECO:0000313" key="16">
    <source>
        <dbReference type="EMBL" id="MFC6093735.1"/>
    </source>
</evidence>
<evidence type="ECO:0000256" key="2">
    <source>
        <dbReference type="ARBA" id="ARBA00006219"/>
    </source>
</evidence>
<comment type="pathway">
    <text evidence="1">Glycan biosynthesis; glycogen biosynthesis.</text>
</comment>
<organism evidence="16 17">
    <name type="scientific">Saccharothrix lopnurensis</name>
    <dbReference type="NCBI Taxonomy" id="1670621"/>
    <lineage>
        <taxon>Bacteria</taxon>
        <taxon>Bacillati</taxon>
        <taxon>Actinomycetota</taxon>
        <taxon>Actinomycetes</taxon>
        <taxon>Pseudonocardiales</taxon>
        <taxon>Pseudonocardiaceae</taxon>
        <taxon>Saccharothrix</taxon>
    </lineage>
</organism>
<evidence type="ECO:0000256" key="1">
    <source>
        <dbReference type="ARBA" id="ARBA00004964"/>
    </source>
</evidence>
<evidence type="ECO:0000259" key="15">
    <source>
        <dbReference type="Pfam" id="PF18085"/>
    </source>
</evidence>
<keyword evidence="7" id="KW-0808">Transferase</keyword>
<evidence type="ECO:0000256" key="14">
    <source>
        <dbReference type="ARBA" id="ARBA00049067"/>
    </source>
</evidence>